<comment type="caution">
    <text evidence="6">The sequence shown here is derived from an EMBL/GenBank/DDBJ whole genome shotgun (WGS) entry which is preliminary data.</text>
</comment>
<dbReference type="GO" id="GO:0005634">
    <property type="term" value="C:nucleus"/>
    <property type="evidence" value="ECO:0007669"/>
    <property type="project" value="UniProtKB-SubCell"/>
</dbReference>
<organism evidence="6 7">
    <name type="scientific">Holothuria leucospilota</name>
    <name type="common">Black long sea cucumber</name>
    <name type="synonym">Mertensiothuria leucospilota</name>
    <dbReference type="NCBI Taxonomy" id="206669"/>
    <lineage>
        <taxon>Eukaryota</taxon>
        <taxon>Metazoa</taxon>
        <taxon>Echinodermata</taxon>
        <taxon>Eleutherozoa</taxon>
        <taxon>Echinozoa</taxon>
        <taxon>Holothuroidea</taxon>
        <taxon>Aspidochirotacea</taxon>
        <taxon>Aspidochirotida</taxon>
        <taxon>Holothuriidae</taxon>
        <taxon>Holothuria</taxon>
    </lineage>
</organism>
<evidence type="ECO:0000256" key="1">
    <source>
        <dbReference type="ARBA" id="ARBA00004123"/>
    </source>
</evidence>
<dbReference type="EMBL" id="JAIZAY010000017">
    <property type="protein sequence ID" value="KAJ8025707.1"/>
    <property type="molecule type" value="Genomic_DNA"/>
</dbReference>
<dbReference type="PANTHER" id="PTHR13489:SF0">
    <property type="entry name" value="MINI-CHROMOSOME MAINTENANCE COMPLEX-BINDING PROTEIN"/>
    <property type="match status" value="1"/>
</dbReference>
<reference evidence="6" key="1">
    <citation type="submission" date="2021-10" db="EMBL/GenBank/DDBJ databases">
        <title>Tropical sea cucumber genome reveals ecological adaptation and Cuvierian tubules defense mechanism.</title>
        <authorList>
            <person name="Chen T."/>
        </authorList>
    </citation>
    <scope>NUCLEOTIDE SEQUENCE</scope>
    <source>
        <strain evidence="6">Nanhai2018</strain>
        <tissue evidence="6">Muscle</tissue>
    </source>
</reference>
<sequence>MPGIQDWLNCPLDIIQGYFDPHDAHWTDKVNEYFKKKLDGDDSSLSIPSVNHRSLHQLKPNSLVRFRGMVQDMYDPEFYLGVYEVEDTSTGTKMLKSGRYQDVASCLPNQKINIESRNNVTMDRQTYYCIPVPGENVWVKEAFAEKDQILSSPCSSSTSIRGKRALDTDENKEKVTGESSSATEEMMDSSEDSARRTVLSSGSSSEASQGIGVLNPIDLNFPLQGENGTACLVKIYDEKDSCKLNDVVEIIGVLSVDPSLATFPESSTNGNHSDILNPEESMDGIEEQTAHSPPPSLVPRLHVIRVTKLQHINPLLPLQLNSSDSVVAEILRDAGKIRDQLRWLLQQLLLGDDLSADYLLLHLLSNVYARRDVSALGKWSLNISGCPKSEEYTHLVHSVLEQLVTKSHLLPLTLTNLNSSRFTPKKDYSANRLKSGVLQLTDRTHVILDETVMEAGQLDTNGVQNVTALGNAISWQKVDYDFDFHKTEFPINLKFLILSEGKSMLPSDCLVRLQKKEQFDIEKLKSTIQDAMTSGNINLRQLRCYVSVLENLDYDLTQDMQKIVEQDFVDVRKDNRDNMTQLDLHNLLILARLMSLSSGETRLKCSIWERVKRMENERKARLRAADS</sequence>
<evidence type="ECO:0000256" key="2">
    <source>
        <dbReference type="ARBA" id="ARBA00007925"/>
    </source>
</evidence>
<feature type="region of interest" description="Disordered" evidence="5">
    <location>
        <begin position="152"/>
        <end position="208"/>
    </location>
</feature>
<comment type="subcellular location">
    <subcellularLocation>
        <location evidence="1">Nucleus</location>
    </subcellularLocation>
</comment>
<protein>
    <recommendedName>
        <fullName evidence="3">Mini-chromosome maintenance complex-binding protein</fullName>
    </recommendedName>
</protein>
<proteinExistence type="inferred from homology"/>
<dbReference type="Pfam" id="PF09739">
    <property type="entry name" value="MCM_bind"/>
    <property type="match status" value="1"/>
</dbReference>
<dbReference type="InterPro" id="IPR019140">
    <property type="entry name" value="MCM_complex-bd"/>
</dbReference>
<dbReference type="Proteomes" id="UP001152320">
    <property type="component" value="Chromosome 17"/>
</dbReference>
<dbReference type="PANTHER" id="PTHR13489">
    <property type="entry name" value="MINI-CHROMOSOME MAINTENANCE COMPLEX-BINDING PROTEIN"/>
    <property type="match status" value="1"/>
</dbReference>
<dbReference type="GO" id="GO:0003682">
    <property type="term" value="F:chromatin binding"/>
    <property type="evidence" value="ECO:0007669"/>
    <property type="project" value="TreeGrafter"/>
</dbReference>
<keyword evidence="4" id="KW-0539">Nucleus</keyword>
<name>A0A9Q0YSF8_HOLLE</name>
<keyword evidence="7" id="KW-1185">Reference proteome</keyword>
<dbReference type="OrthoDB" id="329666at2759"/>
<evidence type="ECO:0000313" key="6">
    <source>
        <dbReference type="EMBL" id="KAJ8025707.1"/>
    </source>
</evidence>
<dbReference type="AlphaFoldDB" id="A0A9Q0YSF8"/>
<comment type="similarity">
    <text evidence="2">Belongs to the MCMBP family.</text>
</comment>
<dbReference type="GO" id="GO:0006261">
    <property type="term" value="P:DNA-templated DNA replication"/>
    <property type="evidence" value="ECO:0007669"/>
    <property type="project" value="TreeGrafter"/>
</dbReference>
<evidence type="ECO:0000256" key="3">
    <source>
        <dbReference type="ARBA" id="ARBA00015405"/>
    </source>
</evidence>
<gene>
    <name evidence="6" type="ORF">HOLleu_33334</name>
</gene>
<accession>A0A9Q0YSF8</accession>
<evidence type="ECO:0000256" key="4">
    <source>
        <dbReference type="ARBA" id="ARBA00023242"/>
    </source>
</evidence>
<evidence type="ECO:0000256" key="5">
    <source>
        <dbReference type="SAM" id="MobiDB-lite"/>
    </source>
</evidence>
<evidence type="ECO:0000313" key="7">
    <source>
        <dbReference type="Proteomes" id="UP001152320"/>
    </source>
</evidence>
<feature type="compositionally biased region" description="Basic and acidic residues" evidence="5">
    <location>
        <begin position="164"/>
        <end position="176"/>
    </location>
</feature>